<feature type="domain" description="HORMA" evidence="2">
    <location>
        <begin position="29"/>
        <end position="229"/>
    </location>
</feature>
<proteinExistence type="inferred from homology"/>
<dbReference type="STRING" id="1314783.A0A165UJL8"/>
<keyword evidence="4" id="KW-1185">Reference proteome</keyword>
<dbReference type="GO" id="GO:0016035">
    <property type="term" value="C:zeta DNA polymerase complex"/>
    <property type="evidence" value="ECO:0007669"/>
    <property type="project" value="TreeGrafter"/>
</dbReference>
<dbReference type="InterPro" id="IPR036570">
    <property type="entry name" value="HORMA_dom_sf"/>
</dbReference>
<comment type="similarity">
    <text evidence="1">Belongs to the MAD2 family.</text>
</comment>
<gene>
    <name evidence="3" type="ORF">DAEQUDRAFT_17343</name>
</gene>
<evidence type="ECO:0000256" key="1">
    <source>
        <dbReference type="ARBA" id="ARBA00010348"/>
    </source>
</evidence>
<dbReference type="SUPFAM" id="SSF56019">
    <property type="entry name" value="The spindle assembly checkpoint protein mad2"/>
    <property type="match status" value="1"/>
</dbReference>
<dbReference type="Proteomes" id="UP000076727">
    <property type="component" value="Unassembled WGS sequence"/>
</dbReference>
<dbReference type="AlphaFoldDB" id="A0A165UJL8"/>
<dbReference type="Gene3D" id="3.30.900.10">
    <property type="entry name" value="HORMA domain"/>
    <property type="match status" value="1"/>
</dbReference>
<evidence type="ECO:0000313" key="4">
    <source>
        <dbReference type="Proteomes" id="UP000076727"/>
    </source>
</evidence>
<dbReference type="EMBL" id="KV429032">
    <property type="protein sequence ID" value="KZT75006.1"/>
    <property type="molecule type" value="Genomic_DNA"/>
</dbReference>
<dbReference type="InterPro" id="IPR045091">
    <property type="entry name" value="Mad2-like"/>
</dbReference>
<protein>
    <submittedName>
        <fullName evidence="3">DNA-binding protein</fullName>
    </submittedName>
</protein>
<dbReference type="PANTHER" id="PTHR11842:SF10">
    <property type="entry name" value="MITOTIC SPINDLE ASSEMBLY CHECKPOINT PROTEIN MAD2B"/>
    <property type="match status" value="1"/>
</dbReference>
<reference evidence="3 4" key="1">
    <citation type="journal article" date="2016" name="Mol. Biol. Evol.">
        <title>Comparative Genomics of Early-Diverging Mushroom-Forming Fungi Provides Insights into the Origins of Lignocellulose Decay Capabilities.</title>
        <authorList>
            <person name="Nagy L.G."/>
            <person name="Riley R."/>
            <person name="Tritt A."/>
            <person name="Adam C."/>
            <person name="Daum C."/>
            <person name="Floudas D."/>
            <person name="Sun H."/>
            <person name="Yadav J.S."/>
            <person name="Pangilinan J."/>
            <person name="Larsson K.H."/>
            <person name="Matsuura K."/>
            <person name="Barry K."/>
            <person name="Labutti K."/>
            <person name="Kuo R."/>
            <person name="Ohm R.A."/>
            <person name="Bhattacharya S.S."/>
            <person name="Shirouzu T."/>
            <person name="Yoshinaga Y."/>
            <person name="Martin F.M."/>
            <person name="Grigoriev I.V."/>
            <person name="Hibbett D.S."/>
        </authorList>
    </citation>
    <scope>NUCLEOTIDE SEQUENCE [LARGE SCALE GENOMIC DNA]</scope>
    <source>
        <strain evidence="3 4">L-15889</strain>
    </source>
</reference>
<dbReference type="PROSITE" id="PS50815">
    <property type="entry name" value="HORMA"/>
    <property type="match status" value="1"/>
</dbReference>
<evidence type="ECO:0000313" key="3">
    <source>
        <dbReference type="EMBL" id="KZT75006.1"/>
    </source>
</evidence>
<dbReference type="Pfam" id="PF02301">
    <property type="entry name" value="HORMA"/>
    <property type="match status" value="1"/>
</dbReference>
<accession>A0A165UJL8</accession>
<dbReference type="PANTHER" id="PTHR11842">
    <property type="entry name" value="MITOTIC SPINDLE ASSEMBLY CHECKPOINT PROTEIN MAD2"/>
    <property type="match status" value="1"/>
</dbReference>
<dbReference type="InterPro" id="IPR003511">
    <property type="entry name" value="HORMA_dom"/>
</dbReference>
<organism evidence="3 4">
    <name type="scientific">Daedalea quercina L-15889</name>
    <dbReference type="NCBI Taxonomy" id="1314783"/>
    <lineage>
        <taxon>Eukaryota</taxon>
        <taxon>Fungi</taxon>
        <taxon>Dikarya</taxon>
        <taxon>Basidiomycota</taxon>
        <taxon>Agaricomycotina</taxon>
        <taxon>Agaricomycetes</taxon>
        <taxon>Polyporales</taxon>
        <taxon>Fomitopsis</taxon>
    </lineage>
</organism>
<dbReference type="OrthoDB" id="21254at2759"/>
<evidence type="ECO:0000259" key="2">
    <source>
        <dbReference type="PROSITE" id="PS50815"/>
    </source>
</evidence>
<sequence>MDNEASLTFNQVVRGISEFSQFSSSMLHTTISLLTLYTVEVAIHTILYVRQVYPADLFVRRKKYDAVVFQSRHPALNEYISGAVKAIEDELVLGTLNKVVVVIKNKDEVALERFIFALHSLVNVESYNRDTSVEEAMTPCSLGQYFRSFLIKLSTIEAQLGQIHAVGDLSFAIIIELQDDRAPAASTEHYPPPWVPAVQGHTTTDVSDKSELHMVRVVETGIINLALAVQESEEKLQLLLSDESRPTEK</sequence>
<name>A0A165UJL8_9APHY</name>
<dbReference type="GO" id="GO:0003677">
    <property type="term" value="F:DNA binding"/>
    <property type="evidence" value="ECO:0007669"/>
    <property type="project" value="UniProtKB-KW"/>
</dbReference>
<keyword evidence="3" id="KW-0238">DNA-binding</keyword>